<proteinExistence type="predicted"/>
<dbReference type="GO" id="GO:0005737">
    <property type="term" value="C:cytoplasm"/>
    <property type="evidence" value="ECO:0007669"/>
    <property type="project" value="TreeGrafter"/>
</dbReference>
<gene>
    <name evidence="4" type="ORF">UU7_13543</name>
</gene>
<evidence type="ECO:0000313" key="4">
    <source>
        <dbReference type="EMBL" id="EIL91533.1"/>
    </source>
</evidence>
<feature type="chain" id="PRO_5003696224" evidence="2">
    <location>
        <begin position="22"/>
        <end position="333"/>
    </location>
</feature>
<dbReference type="InterPro" id="IPR006680">
    <property type="entry name" value="Amidohydro-rel"/>
</dbReference>
<name>I4VWE2_9GAMM</name>
<dbReference type="GO" id="GO:0016831">
    <property type="term" value="F:carboxy-lyase activity"/>
    <property type="evidence" value="ECO:0007669"/>
    <property type="project" value="InterPro"/>
</dbReference>
<dbReference type="Pfam" id="PF04909">
    <property type="entry name" value="Amidohydro_2"/>
    <property type="match status" value="1"/>
</dbReference>
<protein>
    <submittedName>
        <fullName evidence="4">Amidohydrolase</fullName>
    </submittedName>
</protein>
<feature type="signal peptide" evidence="2">
    <location>
        <begin position="1"/>
        <end position="21"/>
    </location>
</feature>
<comment type="caution">
    <text evidence="4">The sequence shown here is derived from an EMBL/GenBank/DDBJ whole genome shotgun (WGS) entry which is preliminary data.</text>
</comment>
<dbReference type="InterPro" id="IPR032466">
    <property type="entry name" value="Metal_Hydrolase"/>
</dbReference>
<dbReference type="GO" id="GO:0019748">
    <property type="term" value="P:secondary metabolic process"/>
    <property type="evidence" value="ECO:0007669"/>
    <property type="project" value="TreeGrafter"/>
</dbReference>
<keyword evidence="5" id="KW-1185">Reference proteome</keyword>
<evidence type="ECO:0000313" key="5">
    <source>
        <dbReference type="Proteomes" id="UP000003226"/>
    </source>
</evidence>
<dbReference type="AlphaFoldDB" id="I4VWE2"/>
<dbReference type="InterPro" id="IPR032465">
    <property type="entry name" value="ACMSD"/>
</dbReference>
<keyword evidence="2" id="KW-0732">Signal</keyword>
<evidence type="ECO:0000256" key="1">
    <source>
        <dbReference type="ARBA" id="ARBA00023239"/>
    </source>
</evidence>
<reference evidence="4 5" key="1">
    <citation type="journal article" date="2012" name="J. Bacteriol.">
        <title>Genome sequences for six rhodanobacter strains, isolated from soils and the terrestrial subsurface, with variable denitrification capabilities.</title>
        <authorList>
            <person name="Kostka J.E."/>
            <person name="Green S.J."/>
            <person name="Rishishwar L."/>
            <person name="Prakash O."/>
            <person name="Katz L.S."/>
            <person name="Marino-Ramirez L."/>
            <person name="Jordan I.K."/>
            <person name="Munk C."/>
            <person name="Ivanova N."/>
            <person name="Mikhailova N."/>
            <person name="Watson D.B."/>
            <person name="Brown S.D."/>
            <person name="Palumbo A.V."/>
            <person name="Brooks S.C."/>
        </authorList>
    </citation>
    <scope>NUCLEOTIDE SEQUENCE [LARGE SCALE GENOMIC DNA]</scope>
    <source>
        <strain evidence="4 5">B39</strain>
    </source>
</reference>
<keyword evidence="4" id="KW-0378">Hydrolase</keyword>
<accession>I4VWE2</accession>
<sequence length="333" mass="36471">MLMRPCVASLVLALAACSALPARDRLVPVRVDHHVHVNSPAIRDFLPGYCKSVERYGACDPAITAPLTPDDLLRAMDRAGVRRALVMSTGYLAESPMMVPQRADAAALLRAANDWTVNLARESGGRLGAFVAIDPLRPDALPEIMRWRGNPAVTGIKLHLTASGVNLRRDRDVAALKAVFHAAADARLAIMIHLRPASMDYGARDVQRFLADVLPAAGDTPVQIAHAGGWGGLDQATLSALGAFADAFDRHPGKFRHVWFDLADVWRDDSRPADKQALVALIRRIGLRHFLPASDWPFSGDLADYYSRRYPELPLTAAEWKILRSQVAPYAKR</sequence>
<feature type="domain" description="Amidohydrolase-related" evidence="3">
    <location>
        <begin position="31"/>
        <end position="308"/>
    </location>
</feature>
<evidence type="ECO:0000256" key="2">
    <source>
        <dbReference type="SAM" id="SignalP"/>
    </source>
</evidence>
<dbReference type="PROSITE" id="PS51257">
    <property type="entry name" value="PROKAR_LIPOPROTEIN"/>
    <property type="match status" value="1"/>
</dbReference>
<keyword evidence="1" id="KW-0456">Lyase</keyword>
<dbReference type="Gene3D" id="3.20.20.140">
    <property type="entry name" value="Metal-dependent hydrolases"/>
    <property type="match status" value="1"/>
</dbReference>
<dbReference type="PANTHER" id="PTHR21240">
    <property type="entry name" value="2-AMINO-3-CARBOXYLMUCONATE-6-SEMIALDEHYDE DECARBOXYLASE"/>
    <property type="match status" value="1"/>
</dbReference>
<organism evidence="4 5">
    <name type="scientific">Rhodanobacter spathiphylli B39</name>
    <dbReference type="NCBI Taxonomy" id="1163407"/>
    <lineage>
        <taxon>Bacteria</taxon>
        <taxon>Pseudomonadati</taxon>
        <taxon>Pseudomonadota</taxon>
        <taxon>Gammaproteobacteria</taxon>
        <taxon>Lysobacterales</taxon>
        <taxon>Rhodanobacteraceae</taxon>
        <taxon>Rhodanobacter</taxon>
    </lineage>
</organism>
<dbReference type="eggNOG" id="COG2159">
    <property type="taxonomic scope" value="Bacteria"/>
</dbReference>
<dbReference type="PANTHER" id="PTHR21240:SF28">
    <property type="entry name" value="ISO-OROTATE DECARBOXYLASE (EUROFUNG)"/>
    <property type="match status" value="1"/>
</dbReference>
<dbReference type="STRING" id="1163407.UU7_13543"/>
<evidence type="ECO:0000259" key="3">
    <source>
        <dbReference type="Pfam" id="PF04909"/>
    </source>
</evidence>
<dbReference type="SUPFAM" id="SSF51556">
    <property type="entry name" value="Metallo-dependent hydrolases"/>
    <property type="match status" value="1"/>
</dbReference>
<dbReference type="EMBL" id="AJXT01000043">
    <property type="protein sequence ID" value="EIL91533.1"/>
    <property type="molecule type" value="Genomic_DNA"/>
</dbReference>
<dbReference type="Proteomes" id="UP000003226">
    <property type="component" value="Unassembled WGS sequence"/>
</dbReference>
<dbReference type="GO" id="GO:0016787">
    <property type="term" value="F:hydrolase activity"/>
    <property type="evidence" value="ECO:0007669"/>
    <property type="project" value="UniProtKB-KW"/>
</dbReference>
<dbReference type="PATRIC" id="fig|1163407.3.peg.2729"/>